<gene>
    <name evidence="1" type="primary">Dsec\GM21448</name>
    <name evidence="1" type="ORF">Dsec_GM21448</name>
</gene>
<dbReference type="Proteomes" id="UP000001292">
    <property type="component" value="Unassembled WGS sequence"/>
</dbReference>
<keyword evidence="2" id="KW-1185">Reference proteome</keyword>
<dbReference type="PhylomeDB" id="B4HQ13"/>
<dbReference type="PANTHER" id="PTHR20898">
    <property type="entry name" value="DAEDALUS ON 3-RELATED-RELATED"/>
    <property type="match status" value="1"/>
</dbReference>
<evidence type="ECO:0000313" key="2">
    <source>
        <dbReference type="Proteomes" id="UP000001292"/>
    </source>
</evidence>
<sequence length="133" mass="15465">MDVYLLRTLYNITILKKDYSNQFQPFLVDVLINMCDALSRRNFLPYGLIILKISRTFSNFNHSCPYHGHLVARGAYLNESFLPNVFPLGFYKLNITIMENYITAPSAHVGGIVWYVQVMQAIQPKKKPNRDLY</sequence>
<proteinExistence type="predicted"/>
<dbReference type="EMBL" id="CH480816">
    <property type="protein sequence ID" value="EDW47676.1"/>
    <property type="molecule type" value="Genomic_DNA"/>
</dbReference>
<name>B4HQ13_DROSE</name>
<accession>B4HQ13</accession>
<dbReference type="SMART" id="SM00697">
    <property type="entry name" value="DM8"/>
    <property type="match status" value="1"/>
</dbReference>
<organism evidence="2">
    <name type="scientific">Drosophila sechellia</name>
    <name type="common">Fruit fly</name>
    <dbReference type="NCBI Taxonomy" id="7238"/>
    <lineage>
        <taxon>Eukaryota</taxon>
        <taxon>Metazoa</taxon>
        <taxon>Ecdysozoa</taxon>
        <taxon>Arthropoda</taxon>
        <taxon>Hexapoda</taxon>
        <taxon>Insecta</taxon>
        <taxon>Pterygota</taxon>
        <taxon>Neoptera</taxon>
        <taxon>Endopterygota</taxon>
        <taxon>Diptera</taxon>
        <taxon>Brachycera</taxon>
        <taxon>Muscomorpha</taxon>
        <taxon>Ephydroidea</taxon>
        <taxon>Drosophilidae</taxon>
        <taxon>Drosophila</taxon>
        <taxon>Sophophora</taxon>
    </lineage>
</organism>
<evidence type="ECO:0000313" key="1">
    <source>
        <dbReference type="EMBL" id="EDW47676.1"/>
    </source>
</evidence>
<dbReference type="AlphaFoldDB" id="B4HQ13"/>
<reference evidence="1 2" key="1">
    <citation type="journal article" date="2007" name="Nature">
        <title>Evolution of genes and genomes on the Drosophila phylogeny.</title>
        <authorList>
            <consortium name="Drosophila 12 Genomes Consortium"/>
            <person name="Clark A.G."/>
            <person name="Eisen M.B."/>
            <person name="Smith D.R."/>
            <person name="Bergman C.M."/>
            <person name="Oliver B."/>
            <person name="Markow T.A."/>
            <person name="Kaufman T.C."/>
            <person name="Kellis M."/>
            <person name="Gelbart W."/>
            <person name="Iyer V.N."/>
            <person name="Pollard D.A."/>
            <person name="Sackton T.B."/>
            <person name="Larracuente A.M."/>
            <person name="Singh N.D."/>
            <person name="Abad J.P."/>
            <person name="Abt D.N."/>
            <person name="Adryan B."/>
            <person name="Aguade M."/>
            <person name="Akashi H."/>
            <person name="Anderson W.W."/>
            <person name="Aquadro C.F."/>
            <person name="Ardell D.H."/>
            <person name="Arguello R."/>
            <person name="Artieri C.G."/>
            <person name="Barbash D.A."/>
            <person name="Barker D."/>
            <person name="Barsanti P."/>
            <person name="Batterham P."/>
            <person name="Batzoglou S."/>
            <person name="Begun D."/>
            <person name="Bhutkar A."/>
            <person name="Blanco E."/>
            <person name="Bosak S.A."/>
            <person name="Bradley R.K."/>
            <person name="Brand A.D."/>
            <person name="Brent M.R."/>
            <person name="Brooks A.N."/>
            <person name="Brown R.H."/>
            <person name="Butlin R.K."/>
            <person name="Caggese C."/>
            <person name="Calvi B.R."/>
            <person name="Bernardo de Carvalho A."/>
            <person name="Caspi A."/>
            <person name="Castrezana S."/>
            <person name="Celniker S.E."/>
            <person name="Chang J.L."/>
            <person name="Chapple C."/>
            <person name="Chatterji S."/>
            <person name="Chinwalla A."/>
            <person name="Civetta A."/>
            <person name="Clifton S.W."/>
            <person name="Comeron J.M."/>
            <person name="Costello J.C."/>
            <person name="Coyne J.A."/>
            <person name="Daub J."/>
            <person name="David R.G."/>
            <person name="Delcher A.L."/>
            <person name="Delehaunty K."/>
            <person name="Do C.B."/>
            <person name="Ebling H."/>
            <person name="Edwards K."/>
            <person name="Eickbush T."/>
            <person name="Evans J.D."/>
            <person name="Filipski A."/>
            <person name="Findeiss S."/>
            <person name="Freyhult E."/>
            <person name="Fulton L."/>
            <person name="Fulton R."/>
            <person name="Garcia A.C."/>
            <person name="Gardiner A."/>
            <person name="Garfield D.A."/>
            <person name="Garvin B.E."/>
            <person name="Gibson G."/>
            <person name="Gilbert D."/>
            <person name="Gnerre S."/>
            <person name="Godfrey J."/>
            <person name="Good R."/>
            <person name="Gotea V."/>
            <person name="Gravely B."/>
            <person name="Greenberg A.J."/>
            <person name="Griffiths-Jones S."/>
            <person name="Gross S."/>
            <person name="Guigo R."/>
            <person name="Gustafson E.A."/>
            <person name="Haerty W."/>
            <person name="Hahn M.W."/>
            <person name="Halligan D.L."/>
            <person name="Halpern A.L."/>
            <person name="Halter G.M."/>
            <person name="Han M.V."/>
            <person name="Heger A."/>
            <person name="Hillier L."/>
            <person name="Hinrichs A.S."/>
            <person name="Holmes I."/>
            <person name="Hoskins R.A."/>
            <person name="Hubisz M.J."/>
            <person name="Hultmark D."/>
            <person name="Huntley M.A."/>
            <person name="Jaffe D.B."/>
            <person name="Jagadeeshan S."/>
            <person name="Jeck W.R."/>
            <person name="Johnson J."/>
            <person name="Jones C.D."/>
            <person name="Jordan W.C."/>
            <person name="Karpen G.H."/>
            <person name="Kataoka E."/>
            <person name="Keightley P.D."/>
            <person name="Kheradpour P."/>
            <person name="Kirkness E.F."/>
            <person name="Koerich L.B."/>
            <person name="Kristiansen K."/>
            <person name="Kudrna D."/>
            <person name="Kulathinal R.J."/>
            <person name="Kumar S."/>
            <person name="Kwok R."/>
            <person name="Lander E."/>
            <person name="Langley C.H."/>
            <person name="Lapoint R."/>
            <person name="Lazzaro B.P."/>
            <person name="Lee S.J."/>
            <person name="Levesque L."/>
            <person name="Li R."/>
            <person name="Lin C.F."/>
            <person name="Lin M.F."/>
            <person name="Lindblad-Toh K."/>
            <person name="Llopart A."/>
            <person name="Long M."/>
            <person name="Low L."/>
            <person name="Lozovsky E."/>
            <person name="Lu J."/>
            <person name="Luo M."/>
            <person name="Machado C.A."/>
            <person name="Makalowski W."/>
            <person name="Marzo M."/>
            <person name="Matsuda M."/>
            <person name="Matzkin L."/>
            <person name="McAllister B."/>
            <person name="McBride C.S."/>
            <person name="McKernan B."/>
            <person name="McKernan K."/>
            <person name="Mendez-Lago M."/>
            <person name="Minx P."/>
            <person name="Mollenhauer M.U."/>
            <person name="Montooth K."/>
            <person name="Mount S.M."/>
            <person name="Mu X."/>
            <person name="Myers E."/>
            <person name="Negre B."/>
            <person name="Newfeld S."/>
            <person name="Nielsen R."/>
            <person name="Noor M.A."/>
            <person name="O'Grady P."/>
            <person name="Pachter L."/>
            <person name="Papaceit M."/>
            <person name="Parisi M.J."/>
            <person name="Parisi M."/>
            <person name="Parts L."/>
            <person name="Pedersen J.S."/>
            <person name="Pesole G."/>
            <person name="Phillippy A.M."/>
            <person name="Ponting C.P."/>
            <person name="Pop M."/>
            <person name="Porcelli D."/>
            <person name="Powell J.R."/>
            <person name="Prohaska S."/>
            <person name="Pruitt K."/>
            <person name="Puig M."/>
            <person name="Quesneville H."/>
            <person name="Ram K.R."/>
            <person name="Rand D."/>
            <person name="Rasmussen M.D."/>
            <person name="Reed L.K."/>
            <person name="Reenan R."/>
            <person name="Reily A."/>
            <person name="Remington K.A."/>
            <person name="Rieger T.T."/>
            <person name="Ritchie M.G."/>
            <person name="Robin C."/>
            <person name="Rogers Y.H."/>
            <person name="Rohde C."/>
            <person name="Rozas J."/>
            <person name="Rubenfield M.J."/>
            <person name="Ruiz A."/>
            <person name="Russo S."/>
            <person name="Salzberg S.L."/>
            <person name="Sanchez-Gracia A."/>
            <person name="Saranga D.J."/>
            <person name="Sato H."/>
            <person name="Schaeffer S.W."/>
            <person name="Schatz M.C."/>
            <person name="Schlenke T."/>
            <person name="Schwartz R."/>
            <person name="Segarra C."/>
            <person name="Singh R.S."/>
            <person name="Sirot L."/>
            <person name="Sirota M."/>
            <person name="Sisneros N.B."/>
            <person name="Smith C.D."/>
            <person name="Smith T.F."/>
            <person name="Spieth J."/>
            <person name="Stage D.E."/>
            <person name="Stark A."/>
            <person name="Stephan W."/>
            <person name="Strausberg R.L."/>
            <person name="Strempel S."/>
            <person name="Sturgill D."/>
            <person name="Sutton G."/>
            <person name="Sutton G.G."/>
            <person name="Tao W."/>
            <person name="Teichmann S."/>
            <person name="Tobari Y.N."/>
            <person name="Tomimura Y."/>
            <person name="Tsolas J.M."/>
            <person name="Valente V.L."/>
            <person name="Venter E."/>
            <person name="Venter J.C."/>
            <person name="Vicario S."/>
            <person name="Vieira F.G."/>
            <person name="Vilella A.J."/>
            <person name="Villasante A."/>
            <person name="Walenz B."/>
            <person name="Wang J."/>
            <person name="Wasserman M."/>
            <person name="Watts T."/>
            <person name="Wilson D."/>
            <person name="Wilson R.K."/>
            <person name="Wing R.A."/>
            <person name="Wolfner M.F."/>
            <person name="Wong A."/>
            <person name="Wong G.K."/>
            <person name="Wu C.I."/>
            <person name="Wu G."/>
            <person name="Yamamoto D."/>
            <person name="Yang H.P."/>
            <person name="Yang S.P."/>
            <person name="Yorke J.A."/>
            <person name="Yoshida K."/>
            <person name="Zdobnov E."/>
            <person name="Zhang P."/>
            <person name="Zhang Y."/>
            <person name="Zimin A.V."/>
            <person name="Baldwin J."/>
            <person name="Abdouelleil A."/>
            <person name="Abdulkadir J."/>
            <person name="Abebe A."/>
            <person name="Abera B."/>
            <person name="Abreu J."/>
            <person name="Acer S.C."/>
            <person name="Aftuck L."/>
            <person name="Alexander A."/>
            <person name="An P."/>
            <person name="Anderson E."/>
            <person name="Anderson S."/>
            <person name="Arachi H."/>
            <person name="Azer M."/>
            <person name="Bachantsang P."/>
            <person name="Barry A."/>
            <person name="Bayul T."/>
            <person name="Berlin A."/>
            <person name="Bessette D."/>
            <person name="Bloom T."/>
            <person name="Blye J."/>
            <person name="Boguslavskiy L."/>
            <person name="Bonnet C."/>
            <person name="Boukhgalter B."/>
            <person name="Bourzgui I."/>
            <person name="Brown A."/>
            <person name="Cahill P."/>
            <person name="Channer S."/>
            <person name="Cheshatsang Y."/>
            <person name="Chuda L."/>
            <person name="Citroen M."/>
            <person name="Collymore A."/>
            <person name="Cooke P."/>
            <person name="Costello M."/>
            <person name="D'Aco K."/>
            <person name="Daza R."/>
            <person name="De Haan G."/>
            <person name="DeGray S."/>
            <person name="DeMaso C."/>
            <person name="Dhargay N."/>
            <person name="Dooley K."/>
            <person name="Dooley E."/>
            <person name="Doricent M."/>
            <person name="Dorje P."/>
            <person name="Dorjee K."/>
            <person name="Dupes A."/>
            <person name="Elong R."/>
            <person name="Falk J."/>
            <person name="Farina A."/>
            <person name="Faro S."/>
            <person name="Ferguson D."/>
            <person name="Fisher S."/>
            <person name="Foley C.D."/>
            <person name="Franke A."/>
            <person name="Friedrich D."/>
            <person name="Gadbois L."/>
            <person name="Gearin G."/>
            <person name="Gearin C.R."/>
            <person name="Giannoukos G."/>
            <person name="Goode T."/>
            <person name="Graham J."/>
            <person name="Grandbois E."/>
            <person name="Grewal S."/>
            <person name="Gyaltsen K."/>
            <person name="Hafez N."/>
            <person name="Hagos B."/>
            <person name="Hall J."/>
            <person name="Henson C."/>
            <person name="Hollinger A."/>
            <person name="Honan T."/>
            <person name="Huard M.D."/>
            <person name="Hughes L."/>
            <person name="Hurhula B."/>
            <person name="Husby M.E."/>
            <person name="Kamat A."/>
            <person name="Kanga B."/>
            <person name="Kashin S."/>
            <person name="Khazanovich D."/>
            <person name="Kisner P."/>
            <person name="Lance K."/>
            <person name="Lara M."/>
            <person name="Lee W."/>
            <person name="Lennon N."/>
            <person name="Letendre F."/>
            <person name="LeVine R."/>
            <person name="Lipovsky A."/>
            <person name="Liu X."/>
            <person name="Liu J."/>
            <person name="Liu S."/>
            <person name="Lokyitsang T."/>
            <person name="Lokyitsang Y."/>
            <person name="Lubonja R."/>
            <person name="Lui A."/>
            <person name="MacDonald P."/>
            <person name="Magnisalis V."/>
            <person name="Maru K."/>
            <person name="Matthews C."/>
            <person name="McCusker W."/>
            <person name="McDonough S."/>
            <person name="Mehta T."/>
            <person name="Meldrim J."/>
            <person name="Meneus L."/>
            <person name="Mihai O."/>
            <person name="Mihalev A."/>
            <person name="Mihova T."/>
            <person name="Mittelman R."/>
            <person name="Mlenga V."/>
            <person name="Montmayeur A."/>
            <person name="Mulrain L."/>
            <person name="Navidi A."/>
            <person name="Naylor J."/>
            <person name="Negash T."/>
            <person name="Nguyen T."/>
            <person name="Nguyen N."/>
            <person name="Nicol R."/>
            <person name="Norbu C."/>
            <person name="Norbu N."/>
            <person name="Novod N."/>
            <person name="O'Neill B."/>
            <person name="Osman S."/>
            <person name="Markiewicz E."/>
            <person name="Oyono O.L."/>
            <person name="Patti C."/>
            <person name="Phunkhang P."/>
            <person name="Pierre F."/>
            <person name="Priest M."/>
            <person name="Raghuraman S."/>
            <person name="Rege F."/>
            <person name="Reyes R."/>
            <person name="Rise C."/>
            <person name="Rogov P."/>
            <person name="Ross K."/>
            <person name="Ryan E."/>
            <person name="Settipalli S."/>
            <person name="Shea T."/>
            <person name="Sherpa N."/>
            <person name="Shi L."/>
            <person name="Shih D."/>
            <person name="Sparrow T."/>
            <person name="Spaulding J."/>
            <person name="Stalker J."/>
            <person name="Stange-Thomann N."/>
            <person name="Stavropoulos S."/>
            <person name="Stone C."/>
            <person name="Strader C."/>
            <person name="Tesfaye S."/>
            <person name="Thomson T."/>
            <person name="Thoulutsang Y."/>
            <person name="Thoulutsang D."/>
            <person name="Topham K."/>
            <person name="Topping I."/>
            <person name="Tsamla T."/>
            <person name="Vassiliev H."/>
            <person name="Vo A."/>
            <person name="Wangchuk T."/>
            <person name="Wangdi T."/>
            <person name="Weiand M."/>
            <person name="Wilkinson J."/>
            <person name="Wilson A."/>
            <person name="Yadav S."/>
            <person name="Young G."/>
            <person name="Yu Q."/>
            <person name="Zembek L."/>
            <person name="Zhong D."/>
            <person name="Zimmer A."/>
            <person name="Zwirko Z."/>
            <person name="Jaffe D.B."/>
            <person name="Alvarez P."/>
            <person name="Brockman W."/>
            <person name="Butler J."/>
            <person name="Chin C."/>
            <person name="Gnerre S."/>
            <person name="Grabherr M."/>
            <person name="Kleber M."/>
            <person name="Mauceli E."/>
            <person name="MacCallum I."/>
        </authorList>
    </citation>
    <scope>NUCLEOTIDE SEQUENCE [LARGE SCALE GENOMIC DNA]</scope>
    <source>
        <strain evidence="2">Rob3c / Tucson 14021-0248.25</strain>
    </source>
</reference>
<dbReference type="Pfam" id="PF06477">
    <property type="entry name" value="DUF1091"/>
    <property type="match status" value="1"/>
</dbReference>
<dbReference type="OMA" id="INMCDAL"/>
<dbReference type="PANTHER" id="PTHR20898:SF0">
    <property type="entry name" value="DAEDALUS ON 3-RELATED"/>
    <property type="match status" value="1"/>
</dbReference>
<protein>
    <submittedName>
        <fullName evidence="1">GM21448</fullName>
    </submittedName>
</protein>
<dbReference type="HOGENOM" id="CLU_116900_2_0_1"/>
<dbReference type="InterPro" id="IPR010512">
    <property type="entry name" value="DUF1091"/>
</dbReference>